<evidence type="ECO:0000256" key="1">
    <source>
        <dbReference type="ARBA" id="ARBA00023015"/>
    </source>
</evidence>
<organism evidence="6 7">
    <name type="scientific">Actinoplanes regularis</name>
    <dbReference type="NCBI Taxonomy" id="52697"/>
    <lineage>
        <taxon>Bacteria</taxon>
        <taxon>Bacillati</taxon>
        <taxon>Actinomycetota</taxon>
        <taxon>Actinomycetes</taxon>
        <taxon>Micromonosporales</taxon>
        <taxon>Micromonosporaceae</taxon>
        <taxon>Actinoplanes</taxon>
    </lineage>
</organism>
<dbReference type="PROSITE" id="PS50977">
    <property type="entry name" value="HTH_TETR_2"/>
    <property type="match status" value="1"/>
</dbReference>
<keyword evidence="2 4" id="KW-0238">DNA-binding</keyword>
<dbReference type="PRINTS" id="PR00455">
    <property type="entry name" value="HTHTETR"/>
</dbReference>
<proteinExistence type="predicted"/>
<keyword evidence="7" id="KW-1185">Reference proteome</keyword>
<evidence type="ECO:0000256" key="2">
    <source>
        <dbReference type="ARBA" id="ARBA00023125"/>
    </source>
</evidence>
<dbReference type="Gene3D" id="1.10.357.10">
    <property type="entry name" value="Tetracycline Repressor, domain 2"/>
    <property type="match status" value="1"/>
</dbReference>
<dbReference type="InterPro" id="IPR041347">
    <property type="entry name" value="MftR_C"/>
</dbReference>
<dbReference type="Proteomes" id="UP000198415">
    <property type="component" value="Unassembled WGS sequence"/>
</dbReference>
<evidence type="ECO:0000256" key="3">
    <source>
        <dbReference type="ARBA" id="ARBA00023163"/>
    </source>
</evidence>
<dbReference type="GO" id="GO:0000976">
    <property type="term" value="F:transcription cis-regulatory region binding"/>
    <property type="evidence" value="ECO:0007669"/>
    <property type="project" value="TreeGrafter"/>
</dbReference>
<keyword evidence="1" id="KW-0805">Transcription regulation</keyword>
<dbReference type="AlphaFoldDB" id="A0A238W0W0"/>
<reference evidence="6 7" key="1">
    <citation type="submission" date="2017-06" db="EMBL/GenBank/DDBJ databases">
        <authorList>
            <person name="Kim H.J."/>
            <person name="Triplett B.A."/>
        </authorList>
    </citation>
    <scope>NUCLEOTIDE SEQUENCE [LARGE SCALE GENOMIC DNA]</scope>
    <source>
        <strain evidence="6 7">DSM 43151</strain>
    </source>
</reference>
<dbReference type="EMBL" id="FZNR01000002">
    <property type="protein sequence ID" value="SNR40004.1"/>
    <property type="molecule type" value="Genomic_DNA"/>
</dbReference>
<dbReference type="PANTHER" id="PTHR30055:SF238">
    <property type="entry name" value="MYCOFACTOCIN BIOSYNTHESIS TRANSCRIPTIONAL REGULATOR MFTR-RELATED"/>
    <property type="match status" value="1"/>
</dbReference>
<dbReference type="PANTHER" id="PTHR30055">
    <property type="entry name" value="HTH-TYPE TRANSCRIPTIONAL REGULATOR RUTR"/>
    <property type="match status" value="1"/>
</dbReference>
<evidence type="ECO:0000256" key="4">
    <source>
        <dbReference type="PROSITE-ProRule" id="PRU00335"/>
    </source>
</evidence>
<dbReference type="InterPro" id="IPR023772">
    <property type="entry name" value="DNA-bd_HTH_TetR-type_CS"/>
</dbReference>
<evidence type="ECO:0000259" key="5">
    <source>
        <dbReference type="PROSITE" id="PS50977"/>
    </source>
</evidence>
<feature type="DNA-binding region" description="H-T-H motif" evidence="4">
    <location>
        <begin position="54"/>
        <end position="73"/>
    </location>
</feature>
<dbReference type="InterPro" id="IPR009057">
    <property type="entry name" value="Homeodomain-like_sf"/>
</dbReference>
<evidence type="ECO:0000313" key="7">
    <source>
        <dbReference type="Proteomes" id="UP000198415"/>
    </source>
</evidence>
<accession>A0A238W0W0</accession>
<feature type="domain" description="HTH tetR-type" evidence="5">
    <location>
        <begin position="31"/>
        <end position="91"/>
    </location>
</feature>
<dbReference type="InterPro" id="IPR050109">
    <property type="entry name" value="HTH-type_TetR-like_transc_reg"/>
</dbReference>
<dbReference type="SUPFAM" id="SSF46689">
    <property type="entry name" value="Homeodomain-like"/>
    <property type="match status" value="1"/>
</dbReference>
<dbReference type="PROSITE" id="PS01081">
    <property type="entry name" value="HTH_TETR_1"/>
    <property type="match status" value="1"/>
</dbReference>
<dbReference type="Pfam" id="PF17754">
    <property type="entry name" value="TetR_C_14"/>
    <property type="match status" value="1"/>
</dbReference>
<keyword evidence="3" id="KW-0804">Transcription</keyword>
<dbReference type="GO" id="GO:0003700">
    <property type="term" value="F:DNA-binding transcription factor activity"/>
    <property type="evidence" value="ECO:0007669"/>
    <property type="project" value="TreeGrafter"/>
</dbReference>
<dbReference type="Gene3D" id="1.10.10.60">
    <property type="entry name" value="Homeodomain-like"/>
    <property type="match status" value="1"/>
</dbReference>
<sequence length="215" mass="23891">MPKVLLSGNCAAEWYGRDVQQRSPVRERARRAMRSELAMLAQDLFVTRGYEQTTIEDLVSAAGISKRTFFRYFTSKEDLVLDKRDVWVEELIEAFAARPDAEPVWHSLRRAFDVVVAHFDDATQLPRTLAVEKVIQDNSALGAGELERLSRVQDQLADLIGQRIGQRSPADPRPSVLAGGALSCLIAAKNVWIASGRTEPLSDLLDEAMATLKPA</sequence>
<dbReference type="Pfam" id="PF00440">
    <property type="entry name" value="TetR_N"/>
    <property type="match status" value="1"/>
</dbReference>
<gene>
    <name evidence="6" type="ORF">SAMN06264365_10249</name>
</gene>
<protein>
    <submittedName>
        <fullName evidence="6">Transcriptional regulator, TetR family</fullName>
    </submittedName>
</protein>
<evidence type="ECO:0000313" key="6">
    <source>
        <dbReference type="EMBL" id="SNR40004.1"/>
    </source>
</evidence>
<name>A0A238W0W0_9ACTN</name>
<dbReference type="InterPro" id="IPR001647">
    <property type="entry name" value="HTH_TetR"/>
</dbReference>